<evidence type="ECO:0000313" key="11">
    <source>
        <dbReference type="EMBL" id="GGH66504.1"/>
    </source>
</evidence>
<evidence type="ECO:0000256" key="3">
    <source>
        <dbReference type="ARBA" id="ARBA00022679"/>
    </source>
</evidence>
<evidence type="ECO:0000256" key="6">
    <source>
        <dbReference type="ARBA" id="ARBA00022777"/>
    </source>
</evidence>
<dbReference type="HAMAP" id="MF_00020">
    <property type="entry name" value="Acetate_kinase"/>
    <property type="match status" value="1"/>
</dbReference>
<keyword evidence="8 9" id="KW-0460">Magnesium</keyword>
<gene>
    <name evidence="9 11" type="primary">ackA</name>
    <name evidence="11" type="ORF">GCM10011379_20770</name>
</gene>
<dbReference type="Gene3D" id="3.30.420.40">
    <property type="match status" value="2"/>
</dbReference>
<feature type="site" description="Transition state stabilizer" evidence="9">
    <location>
        <position position="180"/>
    </location>
</feature>
<dbReference type="InterPro" id="IPR043129">
    <property type="entry name" value="ATPase_NBD"/>
</dbReference>
<comment type="cofactor">
    <cofactor evidence="9">
        <name>Mg(2+)</name>
        <dbReference type="ChEBI" id="CHEBI:18420"/>
    </cofactor>
    <cofactor evidence="9">
        <name>Mn(2+)</name>
        <dbReference type="ChEBI" id="CHEBI:29035"/>
    </cofactor>
    <text evidence="9">Mg(2+). Can also accept Mn(2+).</text>
</comment>
<dbReference type="SUPFAM" id="SSF53067">
    <property type="entry name" value="Actin-like ATPase domain"/>
    <property type="match status" value="2"/>
</dbReference>
<feature type="site" description="Transition state stabilizer" evidence="9">
    <location>
        <position position="234"/>
    </location>
</feature>
<dbReference type="RefSeq" id="WP_188951961.1">
    <property type="nucleotide sequence ID" value="NZ_BMIB01000002.1"/>
</dbReference>
<dbReference type="GO" id="GO:0006085">
    <property type="term" value="P:acetyl-CoA biosynthetic process"/>
    <property type="evidence" value="ECO:0007669"/>
    <property type="project" value="UniProtKB-UniRule"/>
</dbReference>
<reference evidence="11" key="1">
    <citation type="journal article" date="2014" name="Int. J. Syst. Evol. Microbiol.">
        <title>Complete genome sequence of Corynebacterium casei LMG S-19264T (=DSM 44701T), isolated from a smear-ripened cheese.</title>
        <authorList>
            <consortium name="US DOE Joint Genome Institute (JGI-PGF)"/>
            <person name="Walter F."/>
            <person name="Albersmeier A."/>
            <person name="Kalinowski J."/>
            <person name="Ruckert C."/>
        </authorList>
    </citation>
    <scope>NUCLEOTIDE SEQUENCE</scope>
    <source>
        <strain evidence="11">CGMCC 1.15290</strain>
    </source>
</reference>
<feature type="binding site" evidence="9">
    <location>
        <position position="19"/>
    </location>
    <ligand>
        <name>ATP</name>
        <dbReference type="ChEBI" id="CHEBI:30616"/>
    </ligand>
</feature>
<dbReference type="PANTHER" id="PTHR21060">
    <property type="entry name" value="ACETATE KINASE"/>
    <property type="match status" value="1"/>
</dbReference>
<feature type="binding site" evidence="9">
    <location>
        <begin position="201"/>
        <end position="205"/>
    </location>
    <ligand>
        <name>ATP</name>
        <dbReference type="ChEBI" id="CHEBI:30616"/>
    </ligand>
</feature>
<evidence type="ECO:0000256" key="7">
    <source>
        <dbReference type="ARBA" id="ARBA00022840"/>
    </source>
</evidence>
<dbReference type="InterPro" id="IPR023865">
    <property type="entry name" value="Aliphatic_acid_kinase_CS"/>
</dbReference>
<dbReference type="GO" id="GO:0006083">
    <property type="term" value="P:acetate metabolic process"/>
    <property type="evidence" value="ECO:0007669"/>
    <property type="project" value="TreeGrafter"/>
</dbReference>
<sequence>MAGLHKWILVINCGSSSIKFALYEMADISMRIRGTLTGIGKENGHFSATGATGKVITDETVHLPGNQDAFGHLLNWLRYIGYEKQLYTISHRIVQGGLHHSAPEKVTEQLLQQLEQLVPMAPLHLPAELSGIRFFQQQYPDITQVVCFDTAFHQTMPCTAKHYALPQALTREGVIRYGFHGLSYNYIVHTLQPAGKTIIAHLGNGASMAAINGQQSVDTTMGFTPTGGLVMGTRPGDLDPGVLLYLLQQQKLSPHQLHQLLNSQSGLLGVSGLSADMQQLVEAAPENPQAAEAIELFCYQARKQLGAMAAAMGGLQTLVFTGGIGQHLPAVRAGICHNMAFLGIVLDETRNQENAAVISHRASAVTIRVVATDEEWMIAHHTAQLLKQ</sequence>
<organism evidence="11 12">
    <name type="scientific">Filimonas zeae</name>
    <dbReference type="NCBI Taxonomy" id="1737353"/>
    <lineage>
        <taxon>Bacteria</taxon>
        <taxon>Pseudomonadati</taxon>
        <taxon>Bacteroidota</taxon>
        <taxon>Chitinophagia</taxon>
        <taxon>Chitinophagales</taxon>
        <taxon>Chitinophagaceae</taxon>
        <taxon>Filimonas</taxon>
    </lineage>
</organism>
<dbReference type="Pfam" id="PF00871">
    <property type="entry name" value="Acetate_kinase"/>
    <property type="match status" value="1"/>
</dbReference>
<reference evidence="11" key="2">
    <citation type="submission" date="2020-09" db="EMBL/GenBank/DDBJ databases">
        <authorList>
            <person name="Sun Q."/>
            <person name="Zhou Y."/>
        </authorList>
    </citation>
    <scope>NUCLEOTIDE SEQUENCE</scope>
    <source>
        <strain evidence="11">CGMCC 1.15290</strain>
    </source>
</reference>
<comment type="pathway">
    <text evidence="9">Metabolic intermediate biosynthesis; acetyl-CoA biosynthesis; acetyl-CoA from acetate: step 1/2.</text>
</comment>
<dbReference type="GO" id="GO:0000287">
    <property type="term" value="F:magnesium ion binding"/>
    <property type="evidence" value="ECO:0007669"/>
    <property type="project" value="UniProtKB-UniRule"/>
</dbReference>
<feature type="binding site" evidence="9">
    <location>
        <position position="12"/>
    </location>
    <ligand>
        <name>Mg(2+)</name>
        <dbReference type="ChEBI" id="CHEBI:18420"/>
    </ligand>
</feature>
<name>A0A917IZW7_9BACT</name>
<keyword evidence="3 9" id="KW-0808">Transferase</keyword>
<dbReference type="PRINTS" id="PR00471">
    <property type="entry name" value="ACETATEKNASE"/>
</dbReference>
<keyword evidence="7 9" id="KW-0067">ATP-binding</keyword>
<dbReference type="GO" id="GO:0005524">
    <property type="term" value="F:ATP binding"/>
    <property type="evidence" value="ECO:0007669"/>
    <property type="project" value="UniProtKB-KW"/>
</dbReference>
<feature type="binding site" evidence="9">
    <location>
        <position position="92"/>
    </location>
    <ligand>
        <name>substrate</name>
    </ligand>
</feature>
<feature type="active site" description="Proton donor/acceptor" evidence="9">
    <location>
        <position position="149"/>
    </location>
</feature>
<dbReference type="NCBIfam" id="TIGR00016">
    <property type="entry name" value="ackA"/>
    <property type="match status" value="1"/>
</dbReference>
<dbReference type="EMBL" id="BMIB01000002">
    <property type="protein sequence ID" value="GGH66504.1"/>
    <property type="molecule type" value="Genomic_DNA"/>
</dbReference>
<keyword evidence="4 9" id="KW-0479">Metal-binding</keyword>
<proteinExistence type="inferred from homology"/>
<comment type="subunit">
    <text evidence="9">Homodimer.</text>
</comment>
<comment type="caution">
    <text evidence="11">The sequence shown here is derived from an EMBL/GenBank/DDBJ whole genome shotgun (WGS) entry which is preliminary data.</text>
</comment>
<evidence type="ECO:0000256" key="9">
    <source>
        <dbReference type="HAMAP-Rule" id="MF_00020"/>
    </source>
</evidence>
<evidence type="ECO:0000256" key="4">
    <source>
        <dbReference type="ARBA" id="ARBA00022723"/>
    </source>
</evidence>
<comment type="similarity">
    <text evidence="1 9 10">Belongs to the acetokinase family.</text>
</comment>
<keyword evidence="2 9" id="KW-0963">Cytoplasm</keyword>
<comment type="function">
    <text evidence="9">Catalyzes the formation of acetyl phosphate from acetate and ATP. Can also catalyze the reverse reaction.</text>
</comment>
<dbReference type="PROSITE" id="PS01075">
    <property type="entry name" value="ACETATE_KINASE_1"/>
    <property type="match status" value="1"/>
</dbReference>
<evidence type="ECO:0000256" key="8">
    <source>
        <dbReference type="ARBA" id="ARBA00022842"/>
    </source>
</evidence>
<evidence type="ECO:0000313" key="12">
    <source>
        <dbReference type="Proteomes" id="UP000627292"/>
    </source>
</evidence>
<evidence type="ECO:0000256" key="5">
    <source>
        <dbReference type="ARBA" id="ARBA00022741"/>
    </source>
</evidence>
<dbReference type="GO" id="GO:0005829">
    <property type="term" value="C:cytosol"/>
    <property type="evidence" value="ECO:0007669"/>
    <property type="project" value="TreeGrafter"/>
</dbReference>
<feature type="binding site" evidence="9">
    <location>
        <position position="374"/>
    </location>
    <ligand>
        <name>Mg(2+)</name>
        <dbReference type="ChEBI" id="CHEBI:18420"/>
    </ligand>
</feature>
<dbReference type="AlphaFoldDB" id="A0A917IZW7"/>
<dbReference type="PIRSF" id="PIRSF000722">
    <property type="entry name" value="Acetate_prop_kin"/>
    <property type="match status" value="1"/>
</dbReference>
<evidence type="ECO:0000256" key="1">
    <source>
        <dbReference type="ARBA" id="ARBA00008748"/>
    </source>
</evidence>
<keyword evidence="6 9" id="KW-0418">Kinase</keyword>
<keyword evidence="12" id="KW-1185">Reference proteome</keyword>
<dbReference type="InterPro" id="IPR000890">
    <property type="entry name" value="Aliphatic_acid_kin_short-chain"/>
</dbReference>
<comment type="subcellular location">
    <subcellularLocation>
        <location evidence="9">Cytoplasm</location>
    </subcellularLocation>
</comment>
<dbReference type="GO" id="GO:0008776">
    <property type="term" value="F:acetate kinase activity"/>
    <property type="evidence" value="ECO:0007669"/>
    <property type="project" value="UniProtKB-UniRule"/>
</dbReference>
<comment type="catalytic activity">
    <reaction evidence="9">
        <text>acetate + ATP = acetyl phosphate + ADP</text>
        <dbReference type="Rhea" id="RHEA:11352"/>
        <dbReference type="ChEBI" id="CHEBI:22191"/>
        <dbReference type="ChEBI" id="CHEBI:30089"/>
        <dbReference type="ChEBI" id="CHEBI:30616"/>
        <dbReference type="ChEBI" id="CHEBI:456216"/>
        <dbReference type="EC" id="2.7.2.1"/>
    </reaction>
</comment>
<accession>A0A917IZW7</accession>
<keyword evidence="5 9" id="KW-0547">Nucleotide-binding</keyword>
<evidence type="ECO:0000256" key="2">
    <source>
        <dbReference type="ARBA" id="ARBA00022490"/>
    </source>
</evidence>
<protein>
    <recommendedName>
        <fullName evidence="9">Acetate kinase</fullName>
        <ecNumber evidence="9">2.7.2.1</ecNumber>
    </recommendedName>
    <alternativeName>
        <fullName evidence="9">Acetokinase</fullName>
    </alternativeName>
</protein>
<comment type="caution">
    <text evidence="9">Lacks conserved residue(s) required for the propagation of feature annotation.</text>
</comment>
<dbReference type="Proteomes" id="UP000627292">
    <property type="component" value="Unassembled WGS sequence"/>
</dbReference>
<dbReference type="EC" id="2.7.2.1" evidence="9"/>
<dbReference type="InterPro" id="IPR004372">
    <property type="entry name" value="Ac/propionate_kinase"/>
</dbReference>
<dbReference type="PANTHER" id="PTHR21060:SF21">
    <property type="entry name" value="ACETATE KINASE"/>
    <property type="match status" value="1"/>
</dbReference>
<evidence type="ECO:0000256" key="10">
    <source>
        <dbReference type="RuleBase" id="RU003835"/>
    </source>
</evidence>